<organism evidence="2">
    <name type="scientific">Oryza sativa subsp. japonica</name>
    <name type="common">Rice</name>
    <dbReference type="NCBI Taxonomy" id="39947"/>
    <lineage>
        <taxon>Eukaryota</taxon>
        <taxon>Viridiplantae</taxon>
        <taxon>Streptophyta</taxon>
        <taxon>Embryophyta</taxon>
        <taxon>Tracheophyta</taxon>
        <taxon>Spermatophyta</taxon>
        <taxon>Magnoliopsida</taxon>
        <taxon>Liliopsida</taxon>
        <taxon>Poales</taxon>
        <taxon>Poaceae</taxon>
        <taxon>BOP clade</taxon>
        <taxon>Oryzoideae</taxon>
        <taxon>Oryzeae</taxon>
        <taxon>Oryzinae</taxon>
        <taxon>Oryza</taxon>
        <taxon>Oryza sativa</taxon>
    </lineage>
</organism>
<evidence type="ECO:0000313" key="2">
    <source>
        <dbReference type="EMBL" id="BAB84407.1"/>
    </source>
</evidence>
<dbReference type="Proteomes" id="UP000817658">
    <property type="component" value="Chromosome 1"/>
</dbReference>
<gene>
    <name evidence="2" type="primary">P0529E05.34</name>
</gene>
<feature type="compositionally biased region" description="Gly residues" evidence="1">
    <location>
        <begin position="29"/>
        <end position="46"/>
    </location>
</feature>
<feature type="region of interest" description="Disordered" evidence="1">
    <location>
        <begin position="21"/>
        <end position="46"/>
    </location>
</feature>
<reference evidence="2" key="1">
    <citation type="journal article" date="2002" name="Nature">
        <title>The genome sequence and structure of rice chromosome 1.</title>
        <authorList>
            <person name="Sasaki T."/>
            <person name="Matsumoto T."/>
            <person name="Yamamoto K."/>
            <person name="Sakata K."/>
            <person name="Baba T."/>
            <person name="Katayose Y."/>
            <person name="Wu J."/>
            <person name="Niimura Y."/>
            <person name="Cheng Z."/>
            <person name="Nagamura Y."/>
            <person name="Antonio B.A."/>
            <person name="Kanamori H."/>
            <person name="Hosokawa S."/>
            <person name="Masukawa M."/>
            <person name="Arikawa K."/>
            <person name="Chiden Y."/>
            <person name="Hayashi M."/>
            <person name="Okamoto M."/>
            <person name="Ando T."/>
            <person name="Aoki H."/>
            <person name="Arita K."/>
            <person name="Hamada M."/>
            <person name="Harada C."/>
            <person name="Hijishita S."/>
            <person name="Honda M."/>
            <person name="Ichikawa Y."/>
            <person name="Idonuma A."/>
            <person name="Iijima M."/>
            <person name="Ikeda M."/>
            <person name="Ikeno M."/>
            <person name="Itoh S."/>
            <person name="Itoh T."/>
            <person name="Itoh Y."/>
            <person name="Itoh Y."/>
            <person name="Iwabuchi A."/>
            <person name="Kamiya K."/>
            <person name="Karasawa W."/>
            <person name="Katagiri S."/>
            <person name="Kikuta A."/>
            <person name="Kobayashi N."/>
            <person name="Kono I."/>
            <person name="Machita K."/>
            <person name="Maehara T."/>
            <person name="Mizuno H."/>
            <person name="Mizubayashi T."/>
            <person name="Mukai Y."/>
            <person name="Nagasaki H."/>
            <person name="Nakashima M."/>
            <person name="Nakama Y."/>
            <person name="Nakamichi Y."/>
            <person name="Nakamura M."/>
            <person name="Namiki N."/>
            <person name="Negishi M."/>
            <person name="Ohta I."/>
            <person name="Ono N."/>
            <person name="Saji S."/>
            <person name="Sakai K."/>
            <person name="Shibata M."/>
            <person name="Shimokawa T."/>
            <person name="Shomura A."/>
            <person name="Song J."/>
            <person name="Takazaki Y."/>
            <person name="Terasawa K."/>
            <person name="Tsuji K."/>
            <person name="Waki K."/>
            <person name="Yamagata H."/>
            <person name="Yamane H."/>
            <person name="Yoshiki S."/>
            <person name="Yoshihara R."/>
            <person name="Yukawa K."/>
            <person name="Zhong H."/>
            <person name="Iwama H."/>
            <person name="Endo T."/>
            <person name="Ito H."/>
            <person name="Hahn J.H."/>
            <person name="Kim H.I."/>
            <person name="Eun M.Y."/>
            <person name="Yano M."/>
            <person name="Jiang J."/>
            <person name="Gojobori T."/>
        </authorList>
    </citation>
    <scope>NUCLEOTIDE SEQUENCE [LARGE SCALE GENOMIC DNA]</scope>
</reference>
<dbReference type="EMBL" id="AP003279">
    <property type="protein sequence ID" value="BAB84407.1"/>
    <property type="molecule type" value="Genomic_DNA"/>
</dbReference>
<evidence type="ECO:0000256" key="1">
    <source>
        <dbReference type="SAM" id="MobiDB-lite"/>
    </source>
</evidence>
<dbReference type="AlphaFoldDB" id="Q8W0F6"/>
<accession>Q8W0F6</accession>
<protein>
    <submittedName>
        <fullName evidence="2">Uncharacterized protein</fullName>
    </submittedName>
</protein>
<proteinExistence type="predicted"/>
<sequence>MDWILSPFPLATARRQAVASTPPVETCGGARGGGGTNNLAGERGGVGEVYSGGGTAEVGVEIKKERQEQDCLSASAFEVQCFREMLPSTATLSAYRIVHLSMHS</sequence>
<name>Q8W0F6_ORYSJ</name>